<dbReference type="GO" id="GO:0005774">
    <property type="term" value="C:vacuolar membrane"/>
    <property type="evidence" value="ECO:0007669"/>
    <property type="project" value="TreeGrafter"/>
</dbReference>
<dbReference type="InterPro" id="IPR013057">
    <property type="entry name" value="AA_transpt_TM"/>
</dbReference>
<feature type="domain" description="Amino acid transporter transmembrane" evidence="6">
    <location>
        <begin position="8"/>
        <end position="410"/>
    </location>
</feature>
<dbReference type="Gene3D" id="1.20.1740.10">
    <property type="entry name" value="Amino acid/polyamine transporter I"/>
    <property type="match status" value="1"/>
</dbReference>
<feature type="transmembrane region" description="Helical" evidence="5">
    <location>
        <begin position="169"/>
        <end position="186"/>
    </location>
</feature>
<evidence type="ECO:0000259" key="6">
    <source>
        <dbReference type="Pfam" id="PF01490"/>
    </source>
</evidence>
<dbReference type="EMBL" id="OV651813">
    <property type="protein sequence ID" value="CAH1099194.1"/>
    <property type="molecule type" value="Genomic_DNA"/>
</dbReference>
<protein>
    <recommendedName>
        <fullName evidence="6">Amino acid transporter transmembrane domain-containing protein</fullName>
    </recommendedName>
</protein>
<evidence type="ECO:0000256" key="5">
    <source>
        <dbReference type="SAM" id="Phobius"/>
    </source>
</evidence>
<feature type="transmembrane region" description="Helical" evidence="5">
    <location>
        <begin position="239"/>
        <end position="261"/>
    </location>
</feature>
<dbReference type="Proteomes" id="UP001153636">
    <property type="component" value="Chromosome 1"/>
</dbReference>
<feature type="transmembrane region" description="Helical" evidence="5">
    <location>
        <begin position="281"/>
        <end position="313"/>
    </location>
</feature>
<evidence type="ECO:0000256" key="1">
    <source>
        <dbReference type="ARBA" id="ARBA00004141"/>
    </source>
</evidence>
<dbReference type="AlphaFoldDB" id="A0A9P0CC17"/>
<evidence type="ECO:0000256" key="2">
    <source>
        <dbReference type="ARBA" id="ARBA00022692"/>
    </source>
</evidence>
<keyword evidence="4 5" id="KW-0472">Membrane</keyword>
<dbReference type="PANTHER" id="PTHR22950:SF349">
    <property type="entry name" value="AMINO ACID TRANSPORTER TRANSMEMBRANE DOMAIN-CONTAINING PROTEIN"/>
    <property type="match status" value="1"/>
</dbReference>
<name>A0A9P0CC17_9CUCU</name>
<dbReference type="Pfam" id="PF01490">
    <property type="entry name" value="Aa_trans"/>
    <property type="match status" value="1"/>
</dbReference>
<dbReference type="OrthoDB" id="1684102at2759"/>
<keyword evidence="8" id="KW-1185">Reference proteome</keyword>
<evidence type="ECO:0000256" key="4">
    <source>
        <dbReference type="ARBA" id="ARBA00023136"/>
    </source>
</evidence>
<gene>
    <name evidence="7" type="ORF">PSYICH_LOCUS719</name>
</gene>
<feature type="transmembrane region" description="Helical" evidence="5">
    <location>
        <begin position="206"/>
        <end position="227"/>
    </location>
</feature>
<evidence type="ECO:0000313" key="8">
    <source>
        <dbReference type="Proteomes" id="UP001153636"/>
    </source>
</evidence>
<sequence length="438" mass="48945">MPDSQYKLSYLETLMHLVKGNVGTGIFAMGDAFRNSGIIVGPILMLILGFVCIHCQHLLTQSAKSLRTKHQIEKKLTFATTVELCFLQGPHKMSKFSHKMKRIVNWCLIITQLGFCCVYFIFISDNIKQVADHHGFELDIRSIMTIIFIPVLLPCMLRNLKYLSPISGLANLLMLVGIIIVTYYSLSGDFAPISEIKYVPSLKSLPLFFGTAIFCFEGIALVLPLKNEMRNPRDFGKPLGVLNVGMSFVGILFIFVGIIGYLKFGETVMGSITLNLPEDEILYQAVKAIISVGVLLTYCLQLFVVVEIVWPFILSKKLKHNKHPVVWELLLRMSLVLLTLVMAQIIPFLSLFISLVGAVCSAALSLLFPALLDLLIKYVDKELTFFILTKDGFIVFLSLTGMITGGYESISSILLALSQEDEYEVTQNTTHSTTISYL</sequence>
<feature type="transmembrane region" description="Helical" evidence="5">
    <location>
        <begin position="352"/>
        <end position="372"/>
    </location>
</feature>
<feature type="transmembrane region" description="Helical" evidence="5">
    <location>
        <begin position="103"/>
        <end position="123"/>
    </location>
</feature>
<proteinExistence type="predicted"/>
<keyword evidence="2 5" id="KW-0812">Transmembrane</keyword>
<evidence type="ECO:0000313" key="7">
    <source>
        <dbReference type="EMBL" id="CAH1099194.1"/>
    </source>
</evidence>
<feature type="transmembrane region" description="Helical" evidence="5">
    <location>
        <begin position="325"/>
        <end position="346"/>
    </location>
</feature>
<keyword evidence="3 5" id="KW-1133">Transmembrane helix</keyword>
<dbReference type="GO" id="GO:0015179">
    <property type="term" value="F:L-amino acid transmembrane transporter activity"/>
    <property type="evidence" value="ECO:0007669"/>
    <property type="project" value="TreeGrafter"/>
</dbReference>
<feature type="transmembrane region" description="Helical" evidence="5">
    <location>
        <begin position="38"/>
        <end position="59"/>
    </location>
</feature>
<feature type="transmembrane region" description="Helical" evidence="5">
    <location>
        <begin position="393"/>
        <end position="417"/>
    </location>
</feature>
<reference evidence="7" key="1">
    <citation type="submission" date="2022-01" db="EMBL/GenBank/DDBJ databases">
        <authorList>
            <person name="King R."/>
        </authorList>
    </citation>
    <scope>NUCLEOTIDE SEQUENCE</scope>
</reference>
<dbReference type="PANTHER" id="PTHR22950">
    <property type="entry name" value="AMINO ACID TRANSPORTER"/>
    <property type="match status" value="1"/>
</dbReference>
<organism evidence="7 8">
    <name type="scientific">Psylliodes chrysocephalus</name>
    <dbReference type="NCBI Taxonomy" id="3402493"/>
    <lineage>
        <taxon>Eukaryota</taxon>
        <taxon>Metazoa</taxon>
        <taxon>Ecdysozoa</taxon>
        <taxon>Arthropoda</taxon>
        <taxon>Hexapoda</taxon>
        <taxon>Insecta</taxon>
        <taxon>Pterygota</taxon>
        <taxon>Neoptera</taxon>
        <taxon>Endopterygota</taxon>
        <taxon>Coleoptera</taxon>
        <taxon>Polyphaga</taxon>
        <taxon>Cucujiformia</taxon>
        <taxon>Chrysomeloidea</taxon>
        <taxon>Chrysomelidae</taxon>
        <taxon>Galerucinae</taxon>
        <taxon>Alticini</taxon>
        <taxon>Psylliodes</taxon>
    </lineage>
</organism>
<evidence type="ECO:0000256" key="3">
    <source>
        <dbReference type="ARBA" id="ARBA00022989"/>
    </source>
</evidence>
<comment type="subcellular location">
    <subcellularLocation>
        <location evidence="1">Membrane</location>
        <topology evidence="1">Multi-pass membrane protein</topology>
    </subcellularLocation>
</comment>
<accession>A0A9P0CC17</accession>
<feature type="transmembrane region" description="Helical" evidence="5">
    <location>
        <begin position="138"/>
        <end position="157"/>
    </location>
</feature>